<comment type="caution">
    <text evidence="10">The sequence shown here is derived from an EMBL/GenBank/DDBJ whole genome shotgun (WGS) entry which is preliminary data.</text>
</comment>
<dbReference type="GO" id="GO:0051539">
    <property type="term" value="F:4 iron, 4 sulfur cluster binding"/>
    <property type="evidence" value="ECO:0007669"/>
    <property type="project" value="UniProtKB-KW"/>
</dbReference>
<keyword evidence="1 8" id="KW-0432">Leucine biosynthesis</keyword>
<dbReference type="Gene3D" id="3.30.499.10">
    <property type="entry name" value="Aconitase, domain 3"/>
    <property type="match status" value="2"/>
</dbReference>
<reference evidence="10 11" key="1">
    <citation type="submission" date="2017-06" db="EMBL/GenBank/DDBJ databases">
        <title>Novel microbial phyla capable of carbon fixation and sulfur reduction in deep-sea sediments.</title>
        <authorList>
            <person name="Huang J."/>
            <person name="Baker B."/>
            <person name="Wang Y."/>
        </authorList>
    </citation>
    <scope>NUCLEOTIDE SEQUENCE [LARGE SCALE GENOMIC DNA]</scope>
    <source>
        <strain evidence="10">B3_LCP</strain>
    </source>
</reference>
<dbReference type="GO" id="GO:0003861">
    <property type="term" value="F:3-isopropylmalate dehydratase activity"/>
    <property type="evidence" value="ECO:0007669"/>
    <property type="project" value="UniProtKB-UniRule"/>
</dbReference>
<comment type="catalytic activity">
    <reaction evidence="8">
        <text>(2R,3S)-3-isopropylmalate = (2S)-2-isopropylmalate</text>
        <dbReference type="Rhea" id="RHEA:32287"/>
        <dbReference type="ChEBI" id="CHEBI:1178"/>
        <dbReference type="ChEBI" id="CHEBI:35121"/>
        <dbReference type="EC" id="4.2.1.33"/>
    </reaction>
</comment>
<evidence type="ECO:0000256" key="4">
    <source>
        <dbReference type="ARBA" id="ARBA00023004"/>
    </source>
</evidence>
<evidence type="ECO:0000313" key="11">
    <source>
        <dbReference type="Proteomes" id="UP000319619"/>
    </source>
</evidence>
<gene>
    <name evidence="8" type="primary">leuC</name>
    <name evidence="10" type="ORF">CEE37_09860</name>
</gene>
<keyword evidence="5 8" id="KW-0411">Iron-sulfur</keyword>
<feature type="domain" description="Aconitase/3-isopropylmalate dehydratase large subunit alpha/beta/alpha" evidence="9">
    <location>
        <begin position="7"/>
        <end position="411"/>
    </location>
</feature>
<keyword evidence="7 8" id="KW-0100">Branched-chain amino acid biosynthesis</keyword>
<comment type="pathway">
    <text evidence="8">Amino-acid biosynthesis; L-leucine biosynthesis; L-leucine from 3-methyl-2-oxobutanoate: step 2/4.</text>
</comment>
<feature type="binding site" evidence="8">
    <location>
        <position position="360"/>
    </location>
    <ligand>
        <name>[4Fe-4S] cluster</name>
        <dbReference type="ChEBI" id="CHEBI:49883"/>
    </ligand>
</feature>
<keyword evidence="4 8" id="KW-0408">Iron</keyword>
<dbReference type="InterPro" id="IPR050067">
    <property type="entry name" value="IPM_dehydratase_rel_enz"/>
</dbReference>
<dbReference type="InterPro" id="IPR006251">
    <property type="entry name" value="Homoacnase/IPMdehydase_lsu"/>
</dbReference>
<dbReference type="UniPathway" id="UPA00048">
    <property type="reaction ID" value="UER00071"/>
</dbReference>
<dbReference type="InterPro" id="IPR001030">
    <property type="entry name" value="Acoase/IPM_deHydtase_lsu_aba"/>
</dbReference>
<keyword evidence="8" id="KW-0028">Amino-acid biosynthesis</keyword>
<evidence type="ECO:0000256" key="6">
    <source>
        <dbReference type="ARBA" id="ARBA00023239"/>
    </source>
</evidence>
<dbReference type="NCBIfam" id="NF001614">
    <property type="entry name" value="PRK00402.1"/>
    <property type="match status" value="1"/>
</dbReference>
<evidence type="ECO:0000259" key="9">
    <source>
        <dbReference type="Pfam" id="PF00330"/>
    </source>
</evidence>
<keyword evidence="6 8" id="KW-0456">Lyase</keyword>
<protein>
    <recommendedName>
        <fullName evidence="8">3-isopropylmalate dehydratase large subunit</fullName>
        <ecNumber evidence="8">4.2.1.33</ecNumber>
    </recommendedName>
    <alternativeName>
        <fullName evidence="8">Alpha-IPM isomerase</fullName>
        <shortName evidence="8">IPMI</shortName>
    </alternativeName>
    <alternativeName>
        <fullName evidence="8">Isopropylmalate isomerase</fullName>
    </alternativeName>
</protein>
<evidence type="ECO:0000256" key="2">
    <source>
        <dbReference type="ARBA" id="ARBA00022485"/>
    </source>
</evidence>
<dbReference type="InterPro" id="IPR015931">
    <property type="entry name" value="Acnase/IPM_dHydase_lsu_aba_1/3"/>
</dbReference>
<evidence type="ECO:0000256" key="1">
    <source>
        <dbReference type="ARBA" id="ARBA00022430"/>
    </source>
</evidence>
<comment type="subunit">
    <text evidence="8">Heterodimer of LeuC and LeuD.</text>
</comment>
<keyword evidence="2 8" id="KW-0004">4Fe-4S</keyword>
<dbReference type="GO" id="GO:0009098">
    <property type="term" value="P:L-leucine biosynthetic process"/>
    <property type="evidence" value="ECO:0007669"/>
    <property type="project" value="UniProtKB-UniRule"/>
</dbReference>
<comment type="cofactor">
    <cofactor evidence="8">
        <name>[4Fe-4S] cluster</name>
        <dbReference type="ChEBI" id="CHEBI:49883"/>
    </cofactor>
    <text evidence="8">Binds 1 [4Fe-4S] cluster per subunit.</text>
</comment>
<feature type="binding site" evidence="8">
    <location>
        <position position="300"/>
    </location>
    <ligand>
        <name>[4Fe-4S] cluster</name>
        <dbReference type="ChEBI" id="CHEBI:49883"/>
    </ligand>
</feature>
<dbReference type="GO" id="GO:0046872">
    <property type="term" value="F:metal ion binding"/>
    <property type="evidence" value="ECO:0007669"/>
    <property type="project" value="UniProtKB-KW"/>
</dbReference>
<keyword evidence="3 8" id="KW-0479">Metal-binding</keyword>
<comment type="function">
    <text evidence="8">Catalyzes the isomerization between 2-isopropylmalate and 3-isopropylmalate, via the formation of 2-isopropylmaleate.</text>
</comment>
<dbReference type="HAMAP" id="MF_01027">
    <property type="entry name" value="LeuC_type2"/>
    <property type="match status" value="1"/>
</dbReference>
<dbReference type="InterPro" id="IPR036008">
    <property type="entry name" value="Aconitase_4Fe-4S_dom"/>
</dbReference>
<dbReference type="NCBIfam" id="TIGR01343">
    <property type="entry name" value="hacA_fam"/>
    <property type="match status" value="1"/>
</dbReference>
<dbReference type="Pfam" id="PF00330">
    <property type="entry name" value="Aconitase"/>
    <property type="match status" value="1"/>
</dbReference>
<evidence type="ECO:0000256" key="8">
    <source>
        <dbReference type="HAMAP-Rule" id="MF_01027"/>
    </source>
</evidence>
<dbReference type="InterPro" id="IPR018136">
    <property type="entry name" value="Aconitase_4Fe-4S_BS"/>
</dbReference>
<dbReference type="AlphaFoldDB" id="A0A532UYN9"/>
<accession>A0A532UYN9</accession>
<dbReference type="PROSITE" id="PS01244">
    <property type="entry name" value="ACONITASE_2"/>
    <property type="match status" value="1"/>
</dbReference>
<dbReference type="CDD" id="cd01583">
    <property type="entry name" value="IPMI"/>
    <property type="match status" value="1"/>
</dbReference>
<evidence type="ECO:0000256" key="3">
    <source>
        <dbReference type="ARBA" id="ARBA00022723"/>
    </source>
</evidence>
<proteinExistence type="inferred from homology"/>
<feature type="binding site" evidence="8">
    <location>
        <position position="363"/>
    </location>
    <ligand>
        <name>[4Fe-4S] cluster</name>
        <dbReference type="ChEBI" id="CHEBI:49883"/>
    </ligand>
</feature>
<name>A0A532UYN9_UNCL8</name>
<dbReference type="PANTHER" id="PTHR43822">
    <property type="entry name" value="HOMOACONITASE, MITOCHONDRIAL-RELATED"/>
    <property type="match status" value="1"/>
</dbReference>
<dbReference type="Proteomes" id="UP000319619">
    <property type="component" value="Unassembled WGS sequence"/>
</dbReference>
<dbReference type="NCBIfam" id="TIGR02086">
    <property type="entry name" value="IPMI_arch"/>
    <property type="match status" value="1"/>
</dbReference>
<dbReference type="SUPFAM" id="SSF53732">
    <property type="entry name" value="Aconitase iron-sulfur domain"/>
    <property type="match status" value="1"/>
</dbReference>
<dbReference type="PANTHER" id="PTHR43822:SF16">
    <property type="entry name" value="3-ISOPROPYLMALATE DEHYDRATASE LARGE SUBUNIT 2"/>
    <property type="match status" value="1"/>
</dbReference>
<dbReference type="InterPro" id="IPR011826">
    <property type="entry name" value="HAcnase/IPMdehydase_lsu_prok"/>
</dbReference>
<evidence type="ECO:0000313" key="10">
    <source>
        <dbReference type="EMBL" id="TKJ40032.1"/>
    </source>
</evidence>
<dbReference type="InterPro" id="IPR033941">
    <property type="entry name" value="IPMI_cat"/>
</dbReference>
<dbReference type="EC" id="4.2.1.33" evidence="8"/>
<evidence type="ECO:0000256" key="5">
    <source>
        <dbReference type="ARBA" id="ARBA00023014"/>
    </source>
</evidence>
<dbReference type="PRINTS" id="PR00415">
    <property type="entry name" value="ACONITASE"/>
</dbReference>
<dbReference type="EMBL" id="NJBN01000006">
    <property type="protein sequence ID" value="TKJ40032.1"/>
    <property type="molecule type" value="Genomic_DNA"/>
</dbReference>
<sequence>MSQTIAQKIFARHAGKDTVETGELVFAKVDMILGTDVTVPLSVEVFRRMGAKEVFDPRKIVLVNDHFVPAKDLKAAELSKTMREFAQEMGIFNYFEVGRSGICHVLLPDEGLVKPGDLIVGADSHTCTYGALGAFSTGIGSTDMAAAWTLGELWFRVPDTIKLKVNGNPPKWVGGKDIAIYIIGKLGVEGALYKAMEFSGSTIDNLSMDGRFTLCNMAIEAGAKAGIVPPDDKTGEFMQSFPELIYEPMVPDDNAEYSAVYNFDVSDLPLQVAKPYLPSNAAPVDEVKGKKVHQVVLGSCTNGRLSDFKLAAEAMKGNAVHKDTKLIVIPSSNDVYLEMIDAGLVTTFIEAGAVVGPPTCGPCIGGHMGVLAENEVGLYTTNRNFVGRNGHQTSEVYLAGPAVAGATAIAGEIAHPDDI</sequence>
<evidence type="ECO:0000256" key="7">
    <source>
        <dbReference type="ARBA" id="ARBA00023304"/>
    </source>
</evidence>
<organism evidence="10 11">
    <name type="scientific">candidate division LCP-89 bacterium B3_LCP</name>
    <dbReference type="NCBI Taxonomy" id="2012998"/>
    <lineage>
        <taxon>Bacteria</taxon>
        <taxon>Pseudomonadati</taxon>
        <taxon>Bacteria division LCP-89</taxon>
    </lineage>
</organism>
<comment type="similarity">
    <text evidence="8">Belongs to the aconitase/IPM isomerase family. LeuC type 2 subfamily.</text>
</comment>